<name>A0ACC7NZ79_9BACL</name>
<dbReference type="Proteomes" id="UP001631969">
    <property type="component" value="Unassembled WGS sequence"/>
</dbReference>
<dbReference type="EMBL" id="JBJURJ010000011">
    <property type="protein sequence ID" value="MFM9330081.1"/>
    <property type="molecule type" value="Genomic_DNA"/>
</dbReference>
<evidence type="ECO:0000313" key="1">
    <source>
        <dbReference type="EMBL" id="MFM9330081.1"/>
    </source>
</evidence>
<gene>
    <name evidence="1" type="ORF">ACI1P1_17420</name>
</gene>
<accession>A0ACC7NZ79</accession>
<proteinExistence type="predicted"/>
<protein>
    <submittedName>
        <fullName evidence="1">Uncharacterized protein</fullName>
    </submittedName>
</protein>
<sequence length="704" mass="76528">MVQSGKYAALFIIWILAGALLFGCEREQRIAPEETPASSLAPSPVPTAAPPAPAASAPAAEPASQVRVPVASVAAGRIFDAAGYGSKPGLSFAVDRDGTAWHWGWGFGSPEADTGPKRVTADRPVTQVTQNYLLGKDGHVMKRGTKQQEALQQVEGLSEIISIQQLDEMFGTLFALRKDGTLWYLPRETGKPLRFGNFSGVSAIYGTSFSLFVQEQEGRLWYAAGLSGDILKPENHKVLLLQGVASVTVGYEDEALIRLDNNEVLRYLPREQKLAAEPRLAGAVKMAVAGEGTYLFTRSDGTVWGFGKNGDGLLGPGTETVLDPVQIQGLEDIVGLEAGNHHALALDEAGRVYTWGRNMDGQLGRVPVILDRWKDMGELTGVRKAVAASGRPYFIMEDGTLRAMQPDRTFGPVPGVAELQELQFVLGYPVTLDKTGAVRLWEKDFSSSQPLTLTNPVKRMAAGGDRLLLLDDRGKLDLVFLREAVESMGQEAGAASPSTTGLVPAGAEKLAAEGGWTGRIRSLYGNPYVFMALTEDGKVFYADRNKEGGYRFRSIMGTNPVKELSVDDYVLHTAEPLQVWALEETGDLREIRLDMEMEWRNNTGKLEILSVTPQVQSAHARNITRISGSLQVHADGTAGEDRHKLRLQAQLPAPVKLLSSFYNYNIEGPGLHYHVLVNEHNQVSLLGYNPFGQIDPKPGIVPFP</sequence>
<comment type="caution">
    <text evidence="1">The sequence shown here is derived from an EMBL/GenBank/DDBJ whole genome shotgun (WGS) entry which is preliminary data.</text>
</comment>
<organism evidence="1 2">
    <name type="scientific">Paenibacillus mesotrionivorans</name>
    <dbReference type="NCBI Taxonomy" id="3160968"/>
    <lineage>
        <taxon>Bacteria</taxon>
        <taxon>Bacillati</taxon>
        <taxon>Bacillota</taxon>
        <taxon>Bacilli</taxon>
        <taxon>Bacillales</taxon>
        <taxon>Paenibacillaceae</taxon>
        <taxon>Paenibacillus</taxon>
    </lineage>
</organism>
<evidence type="ECO:0000313" key="2">
    <source>
        <dbReference type="Proteomes" id="UP001631969"/>
    </source>
</evidence>
<keyword evidence="2" id="KW-1185">Reference proteome</keyword>
<reference evidence="1" key="1">
    <citation type="submission" date="2024-12" db="EMBL/GenBank/DDBJ databases">
        <authorList>
            <person name="Wu N."/>
        </authorList>
    </citation>
    <scope>NUCLEOTIDE SEQUENCE</scope>
    <source>
        <strain evidence="1">P15</strain>
    </source>
</reference>